<feature type="domain" description="Thioredoxin" evidence="6">
    <location>
        <begin position="56"/>
        <end position="197"/>
    </location>
</feature>
<protein>
    <recommendedName>
        <fullName evidence="6">Thioredoxin domain-containing protein</fullName>
    </recommendedName>
</protein>
<dbReference type="GO" id="GO:0003756">
    <property type="term" value="F:protein disulfide isomerase activity"/>
    <property type="evidence" value="ECO:0007669"/>
    <property type="project" value="TreeGrafter"/>
</dbReference>
<name>A0AA91Q2L1_CLALS</name>
<dbReference type="InterPro" id="IPR051063">
    <property type="entry name" value="PDI"/>
</dbReference>
<dbReference type="KEGG" id="clus:A9F13_04g03377"/>
<dbReference type="Gene3D" id="3.40.30.10">
    <property type="entry name" value="Glutaredoxin"/>
    <property type="match status" value="1"/>
</dbReference>
<evidence type="ECO:0000256" key="1">
    <source>
        <dbReference type="ARBA" id="ARBA00006347"/>
    </source>
</evidence>
<reference evidence="7 8" key="1">
    <citation type="submission" date="2017-04" db="EMBL/GenBank/DDBJ databases">
        <title>Draft genome of the yeast Clavispora lusitaniae type strain CBS 6936.</title>
        <authorList>
            <person name="Durrens P."/>
            <person name="Klopp C."/>
            <person name="Biteau N."/>
            <person name="Fitton-Ouhabi V."/>
            <person name="Dementhon K."/>
            <person name="Accoceberry I."/>
            <person name="Sherman D.J."/>
            <person name="Noel T."/>
        </authorList>
    </citation>
    <scope>NUCLEOTIDE SEQUENCE [LARGE SCALE GENOMIC DNA]</scope>
    <source>
        <strain evidence="7 8">CBS 6936</strain>
    </source>
</reference>
<evidence type="ECO:0000256" key="2">
    <source>
        <dbReference type="ARBA" id="ARBA00022729"/>
    </source>
</evidence>
<evidence type="ECO:0000256" key="4">
    <source>
        <dbReference type="SAM" id="Phobius"/>
    </source>
</evidence>
<feature type="signal peptide" evidence="5">
    <location>
        <begin position="1"/>
        <end position="16"/>
    </location>
</feature>
<comment type="similarity">
    <text evidence="1">Belongs to the protein disulfide isomerase family.</text>
</comment>
<feature type="compositionally biased region" description="Low complexity" evidence="3">
    <location>
        <begin position="55"/>
        <end position="71"/>
    </location>
</feature>
<dbReference type="InterPro" id="IPR013766">
    <property type="entry name" value="Thioredoxin_domain"/>
</dbReference>
<dbReference type="PROSITE" id="PS51352">
    <property type="entry name" value="THIOREDOXIN_2"/>
    <property type="match status" value="1"/>
</dbReference>
<evidence type="ECO:0000313" key="8">
    <source>
        <dbReference type="Proteomes" id="UP000195602"/>
    </source>
</evidence>
<dbReference type="PANTHER" id="PTHR45672">
    <property type="entry name" value="PROTEIN DISULFIDE-ISOMERASE C17H9.14C-RELATED"/>
    <property type="match status" value="1"/>
</dbReference>
<sequence>MKLSLAATVLISAVWAFPAAIPPPVVSLTVSSVEIAASSALPEPKADTDAKSDQNNENTKAAAEETAQAQASGPGDSKKLPDELTLATFDEFTASHVTFLEFYSPYCSHCKQLAPKWKKTFETLQKEQPDLPIHMRQVNCVESGDLCEREGISYYPNLRLYVPSKDAAKGKFVESYPRAMDRTPESFMRYMVRSVAEYNSGAIDLPSASVEGTAALGLNMSAGEIDEPYFVALFAASSAEWAKDSFSDSCIDCLEHKQTWSKVSNLVLGDARTVHFNCFSQAGICTKLGYPELTRPDATHSPRYAMFLPRAAGLVRLDYRGEPTSAEMSRFATKVSTSGRFEHVSRSDLASAGFLSKSVDNTKNGDRVVVVFAYEAEAVSAEDKAVLPYVLESVARSPFDVTLYVSSEDFSDALKAQAKGLLEYVAQDESFKVPEFDAKLHYATMSSALPTLYIFKENSLVPAVYQNYALEDMRDEKKIAKFIEKYSHPLCGPLTPELVRAYFNRKGRKNALRDDRVVVTFVNSADQKEMSALLQKVSLLAHEYSLLRKQYYYSQILTRRSEKKVHVDKMKQEKAKTADIVGAMRERVPHLFEDDDVVFAYVDLAEYPQFAMEAGWDVDGRNYVPGDAVVVSKTNKYYWDQNLQGAPLKMVPSSVRPVLEYLIDPKLVSEKPTGFSAKLSNSPYPSFLRYFDFVHQHGFFGYLVFFSIVFAVYKVVTRRRLHRGIISMVKSD</sequence>
<keyword evidence="2 5" id="KW-0732">Signal</keyword>
<feature type="chain" id="PRO_5041719986" description="Thioredoxin domain-containing protein" evidence="5">
    <location>
        <begin position="17"/>
        <end position="732"/>
    </location>
</feature>
<comment type="caution">
    <text evidence="7">The sequence shown here is derived from an EMBL/GenBank/DDBJ whole genome shotgun (WGS) entry which is preliminary data.</text>
</comment>
<proteinExistence type="inferred from homology"/>
<dbReference type="Pfam" id="PF00085">
    <property type="entry name" value="Thioredoxin"/>
    <property type="match status" value="1"/>
</dbReference>
<feature type="region of interest" description="Disordered" evidence="3">
    <location>
        <begin position="40"/>
        <end position="79"/>
    </location>
</feature>
<dbReference type="CDD" id="cd02961">
    <property type="entry name" value="PDI_a_family"/>
    <property type="match status" value="1"/>
</dbReference>
<evidence type="ECO:0000256" key="3">
    <source>
        <dbReference type="SAM" id="MobiDB-lite"/>
    </source>
</evidence>
<accession>A0AA91Q2L1</accession>
<feature type="compositionally biased region" description="Basic and acidic residues" evidence="3">
    <location>
        <begin position="44"/>
        <end position="54"/>
    </location>
</feature>
<keyword evidence="4" id="KW-0812">Transmembrane</keyword>
<dbReference type="EMBL" id="LYUB02000004">
    <property type="protein sequence ID" value="OVF09825.1"/>
    <property type="molecule type" value="Genomic_DNA"/>
</dbReference>
<organism evidence="7 8">
    <name type="scientific">Clavispora lusitaniae</name>
    <name type="common">Candida lusitaniae</name>
    <dbReference type="NCBI Taxonomy" id="36911"/>
    <lineage>
        <taxon>Eukaryota</taxon>
        <taxon>Fungi</taxon>
        <taxon>Dikarya</taxon>
        <taxon>Ascomycota</taxon>
        <taxon>Saccharomycotina</taxon>
        <taxon>Pichiomycetes</taxon>
        <taxon>Metschnikowiaceae</taxon>
        <taxon>Clavispora</taxon>
    </lineage>
</organism>
<keyword evidence="4" id="KW-0472">Membrane</keyword>
<dbReference type="AlphaFoldDB" id="A0AA91Q2L1"/>
<dbReference type="InterPro" id="IPR036249">
    <property type="entry name" value="Thioredoxin-like_sf"/>
</dbReference>
<dbReference type="PANTHER" id="PTHR45672:SF3">
    <property type="entry name" value="THIOREDOXIN DOMAIN-CONTAINING PROTEIN 5"/>
    <property type="match status" value="1"/>
</dbReference>
<keyword evidence="4" id="KW-1133">Transmembrane helix</keyword>
<dbReference type="GO" id="GO:0006457">
    <property type="term" value="P:protein folding"/>
    <property type="evidence" value="ECO:0007669"/>
    <property type="project" value="TreeGrafter"/>
</dbReference>
<dbReference type="Proteomes" id="UP000195602">
    <property type="component" value="Unassembled WGS sequence"/>
</dbReference>
<dbReference type="SUPFAM" id="SSF52833">
    <property type="entry name" value="Thioredoxin-like"/>
    <property type="match status" value="1"/>
</dbReference>
<dbReference type="GO" id="GO:0005783">
    <property type="term" value="C:endoplasmic reticulum"/>
    <property type="evidence" value="ECO:0007669"/>
    <property type="project" value="TreeGrafter"/>
</dbReference>
<feature type="transmembrane region" description="Helical" evidence="4">
    <location>
        <begin position="699"/>
        <end position="716"/>
    </location>
</feature>
<evidence type="ECO:0000259" key="6">
    <source>
        <dbReference type="PROSITE" id="PS51352"/>
    </source>
</evidence>
<evidence type="ECO:0000313" key="7">
    <source>
        <dbReference type="EMBL" id="OVF09825.1"/>
    </source>
</evidence>
<gene>
    <name evidence="7" type="ORF">A9F13_04g03377</name>
</gene>
<evidence type="ECO:0000256" key="5">
    <source>
        <dbReference type="SAM" id="SignalP"/>
    </source>
</evidence>